<reference evidence="2 3" key="1">
    <citation type="submission" date="2019-04" db="EMBL/GenBank/DDBJ databases">
        <title>Draft, Whole-Genome Sequence of the Anthracene-degrading Mycobacterium frederiksbergense LB501T, Isolated from a Polycyclic Aromatic Hydrocarbon (PAH)-Contaminated Soil.</title>
        <authorList>
            <person name="Augelletti F."/>
        </authorList>
    </citation>
    <scope>NUCLEOTIDE SEQUENCE [LARGE SCALE GENOMIC DNA]</scope>
    <source>
        <strain evidence="2 3">LB 501T</strain>
    </source>
</reference>
<dbReference type="InterPro" id="IPR007969">
    <property type="entry name" value="DUF732"/>
</dbReference>
<dbReference type="AlphaFoldDB" id="A0A6H0S409"/>
<sequence length="176" mass="18856">MPASRYRGIVQHNRRWTATLAKWPVVSPSFVMLTPVMLASVAVMTGGCSMGDTTLTTIGQPAGQSTDARAQGLQGAVRDDAHVEDHFAATPHQQDYLKALADAGVQPSDELMALSIGAYVCQARAAKQSEQAVWDFVLPLVRDDVDDAHATSMAPEVGEVNSATADYIRIATERLC</sequence>
<dbReference type="EMBL" id="CP038799">
    <property type="protein sequence ID" value="QIV82332.1"/>
    <property type="molecule type" value="Genomic_DNA"/>
</dbReference>
<proteinExistence type="predicted"/>
<evidence type="ECO:0000313" key="2">
    <source>
        <dbReference type="EMBL" id="QIV82332.1"/>
    </source>
</evidence>
<protein>
    <submittedName>
        <fullName evidence="2">DUF732 domain-containing protein</fullName>
    </submittedName>
</protein>
<organism evidence="2 3">
    <name type="scientific">Mycolicibacterium frederiksbergense</name>
    <dbReference type="NCBI Taxonomy" id="117567"/>
    <lineage>
        <taxon>Bacteria</taxon>
        <taxon>Bacillati</taxon>
        <taxon>Actinomycetota</taxon>
        <taxon>Actinomycetes</taxon>
        <taxon>Mycobacteriales</taxon>
        <taxon>Mycobacteriaceae</taxon>
        <taxon>Mycolicibacterium</taxon>
    </lineage>
</organism>
<evidence type="ECO:0000259" key="1">
    <source>
        <dbReference type="Pfam" id="PF05305"/>
    </source>
</evidence>
<feature type="domain" description="DUF732" evidence="1">
    <location>
        <begin position="93"/>
        <end position="150"/>
    </location>
</feature>
<gene>
    <name evidence="2" type="ORF">EXE63_16665</name>
</gene>
<dbReference type="Proteomes" id="UP000501849">
    <property type="component" value="Chromosome"/>
</dbReference>
<dbReference type="Pfam" id="PF05305">
    <property type="entry name" value="DUF732"/>
    <property type="match status" value="1"/>
</dbReference>
<dbReference type="KEGG" id="mfre:EXE63_16665"/>
<evidence type="ECO:0000313" key="3">
    <source>
        <dbReference type="Proteomes" id="UP000501849"/>
    </source>
</evidence>
<name>A0A6H0S409_9MYCO</name>
<keyword evidence="3" id="KW-1185">Reference proteome</keyword>
<accession>A0A6H0S409</accession>